<dbReference type="EMBL" id="SMLW01000636">
    <property type="protein sequence ID" value="MTI27636.1"/>
    <property type="molecule type" value="Genomic_DNA"/>
</dbReference>
<dbReference type="Gene3D" id="3.40.50.880">
    <property type="match status" value="1"/>
</dbReference>
<dbReference type="CDD" id="cd03129">
    <property type="entry name" value="GAT1_Peptidase_E_like"/>
    <property type="match status" value="1"/>
</dbReference>
<proteinExistence type="inferred from homology"/>
<name>A0ABW9RUS2_9BACT</name>
<evidence type="ECO:0000313" key="6">
    <source>
        <dbReference type="Proteomes" id="UP000798808"/>
    </source>
</evidence>
<evidence type="ECO:0000256" key="3">
    <source>
        <dbReference type="ARBA" id="ARBA00022801"/>
    </source>
</evidence>
<organism evidence="5 6">
    <name type="scientific">Fulvivirga kasyanovii</name>
    <dbReference type="NCBI Taxonomy" id="396812"/>
    <lineage>
        <taxon>Bacteria</taxon>
        <taxon>Pseudomonadati</taxon>
        <taxon>Bacteroidota</taxon>
        <taxon>Cytophagia</taxon>
        <taxon>Cytophagales</taxon>
        <taxon>Fulvivirgaceae</taxon>
        <taxon>Fulvivirga</taxon>
    </lineage>
</organism>
<evidence type="ECO:0000256" key="2">
    <source>
        <dbReference type="ARBA" id="ARBA00022670"/>
    </source>
</evidence>
<evidence type="ECO:0000256" key="4">
    <source>
        <dbReference type="ARBA" id="ARBA00022825"/>
    </source>
</evidence>
<protein>
    <submittedName>
        <fullName evidence="5">Peptidase</fullName>
    </submittedName>
</protein>
<comment type="caution">
    <text evidence="5">The sequence shown here is derived from an EMBL/GenBank/DDBJ whole genome shotgun (WGS) entry which is preliminary data.</text>
</comment>
<keyword evidence="4" id="KW-0720">Serine protease</keyword>
<gene>
    <name evidence="5" type="ORF">E1163_21945</name>
</gene>
<dbReference type="Pfam" id="PF03575">
    <property type="entry name" value="Peptidase_S51"/>
    <property type="match status" value="1"/>
</dbReference>
<sequence length="210" mass="23360">MNNVKPIYLLSDSQLLFSRNSTGQYFLASVPDDIGKTNIKAVYIGWSNGDRPEFYELFKEGMSNLKITDCHMISSEFTATDKQNLQQADLILLAGGDVNAGWKRLSETGAAGIIKEKYTSGAVLIGISAGAIQLGYRVPFEADNESVEMMKLVPYIIGAHDEANQWSDLKNTVRLVGADGIGIPFGAGFKYYPDQRIEIINKDKELFYWR</sequence>
<evidence type="ECO:0000256" key="1">
    <source>
        <dbReference type="ARBA" id="ARBA00006534"/>
    </source>
</evidence>
<dbReference type="SUPFAM" id="SSF52317">
    <property type="entry name" value="Class I glutamine amidotransferase-like"/>
    <property type="match status" value="1"/>
</dbReference>
<dbReference type="InterPro" id="IPR005320">
    <property type="entry name" value="Peptidase_S51"/>
</dbReference>
<keyword evidence="2" id="KW-0645">Protease</keyword>
<dbReference type="InterPro" id="IPR029062">
    <property type="entry name" value="Class_I_gatase-like"/>
</dbReference>
<keyword evidence="3" id="KW-0378">Hydrolase</keyword>
<dbReference type="RefSeq" id="WP_155174633.1">
    <property type="nucleotide sequence ID" value="NZ_BAAAFL010000024.1"/>
</dbReference>
<accession>A0ABW9RUS2</accession>
<reference evidence="5 6" key="1">
    <citation type="submission" date="2019-02" db="EMBL/GenBank/DDBJ databases">
        <authorList>
            <person name="Goldberg S.R."/>
            <person name="Haltli B.A."/>
            <person name="Correa H."/>
            <person name="Russell K.G."/>
        </authorList>
    </citation>
    <scope>NUCLEOTIDE SEQUENCE [LARGE SCALE GENOMIC DNA]</scope>
    <source>
        <strain evidence="5 6">JCM 16186</strain>
    </source>
</reference>
<comment type="similarity">
    <text evidence="1">Belongs to the peptidase S51 family.</text>
</comment>
<keyword evidence="6" id="KW-1185">Reference proteome</keyword>
<evidence type="ECO:0000313" key="5">
    <source>
        <dbReference type="EMBL" id="MTI27636.1"/>
    </source>
</evidence>
<dbReference type="Proteomes" id="UP000798808">
    <property type="component" value="Unassembled WGS sequence"/>
</dbReference>